<dbReference type="Gene3D" id="1.10.3330.10">
    <property type="entry name" value="Oxo-4-hydroxy-4-carboxy-5-ureidoimidazoline decarboxylase"/>
    <property type="match status" value="1"/>
</dbReference>
<dbReference type="PANTHER" id="PTHR37987">
    <property type="entry name" value="CHROMOSOME 9, WHOLE GENOME SHOTGUN SEQUENCE"/>
    <property type="match status" value="1"/>
</dbReference>
<dbReference type="InterPro" id="IPR036778">
    <property type="entry name" value="OHCU_decarboxylase_sf"/>
</dbReference>
<dbReference type="AlphaFoldDB" id="F4RVB9"/>
<dbReference type="KEGG" id="mlr:MELLADRAFT_37958"/>
<evidence type="ECO:0000256" key="1">
    <source>
        <dbReference type="ARBA" id="ARBA00022631"/>
    </source>
</evidence>
<keyword evidence="4" id="KW-1185">Reference proteome</keyword>
<dbReference type="Proteomes" id="UP000001072">
    <property type="component" value="Unassembled WGS sequence"/>
</dbReference>
<accession>F4RVB9</accession>
<dbReference type="InterPro" id="IPR018020">
    <property type="entry name" value="OHCU_decarboxylase"/>
</dbReference>
<dbReference type="SUPFAM" id="SSF158694">
    <property type="entry name" value="UraD-Like"/>
    <property type="match status" value="1"/>
</dbReference>
<dbReference type="InParanoid" id="F4RVB9"/>
<dbReference type="eggNOG" id="KOG3354">
    <property type="taxonomic scope" value="Eukaryota"/>
</dbReference>
<reference evidence="4" key="1">
    <citation type="journal article" date="2011" name="Proc. Natl. Acad. Sci. U.S.A.">
        <title>Obligate biotrophy features unraveled by the genomic analysis of rust fungi.</title>
        <authorList>
            <person name="Duplessis S."/>
            <person name="Cuomo C.A."/>
            <person name="Lin Y.-C."/>
            <person name="Aerts A."/>
            <person name="Tisserant E."/>
            <person name="Veneault-Fourrey C."/>
            <person name="Joly D.L."/>
            <person name="Hacquard S."/>
            <person name="Amselem J."/>
            <person name="Cantarel B.L."/>
            <person name="Chiu R."/>
            <person name="Coutinho P.M."/>
            <person name="Feau N."/>
            <person name="Field M."/>
            <person name="Frey P."/>
            <person name="Gelhaye E."/>
            <person name="Goldberg J."/>
            <person name="Grabherr M.G."/>
            <person name="Kodira C.D."/>
            <person name="Kohler A."/>
            <person name="Kuees U."/>
            <person name="Lindquist E.A."/>
            <person name="Lucas S.M."/>
            <person name="Mago R."/>
            <person name="Mauceli E."/>
            <person name="Morin E."/>
            <person name="Murat C."/>
            <person name="Pangilinan J.L."/>
            <person name="Park R."/>
            <person name="Pearson M."/>
            <person name="Quesneville H."/>
            <person name="Rouhier N."/>
            <person name="Sakthikumar S."/>
            <person name="Salamov A.A."/>
            <person name="Schmutz J."/>
            <person name="Selles B."/>
            <person name="Shapiro H."/>
            <person name="Tanguay P."/>
            <person name="Tuskan G.A."/>
            <person name="Henrissat B."/>
            <person name="Van de Peer Y."/>
            <person name="Rouze P."/>
            <person name="Ellis J.G."/>
            <person name="Dodds P.N."/>
            <person name="Schein J.E."/>
            <person name="Zhong S."/>
            <person name="Hamelin R.C."/>
            <person name="Grigoriev I.V."/>
            <person name="Szabo L.J."/>
            <person name="Martin F."/>
        </authorList>
    </citation>
    <scope>NUCLEOTIDE SEQUENCE [LARGE SCALE GENOMIC DNA]</scope>
    <source>
        <strain evidence="4">98AG31 / pathotype 3-4-7</strain>
    </source>
</reference>
<dbReference type="GeneID" id="18927684"/>
<dbReference type="EMBL" id="GL883123">
    <property type="protein sequence ID" value="EGG03697.1"/>
    <property type="molecule type" value="Genomic_DNA"/>
</dbReference>
<evidence type="ECO:0000313" key="4">
    <source>
        <dbReference type="Proteomes" id="UP000001072"/>
    </source>
</evidence>
<proteinExistence type="predicted"/>
<dbReference type="OrthoDB" id="275177at2759"/>
<dbReference type="Pfam" id="PF09349">
    <property type="entry name" value="OHCU_decarbox"/>
    <property type="match status" value="1"/>
</dbReference>
<dbReference type="GO" id="GO:0006144">
    <property type="term" value="P:purine nucleobase metabolic process"/>
    <property type="evidence" value="ECO:0007669"/>
    <property type="project" value="UniProtKB-KW"/>
</dbReference>
<evidence type="ECO:0000259" key="2">
    <source>
        <dbReference type="Pfam" id="PF09349"/>
    </source>
</evidence>
<evidence type="ECO:0000313" key="3">
    <source>
        <dbReference type="EMBL" id="EGG03697.1"/>
    </source>
</evidence>
<feature type="non-terminal residue" evidence="3">
    <location>
        <position position="1"/>
    </location>
</feature>
<dbReference type="STRING" id="747676.F4RVB9"/>
<dbReference type="VEuPathDB" id="FungiDB:MELLADRAFT_37958"/>
<keyword evidence="1" id="KW-0659">Purine metabolism</keyword>
<dbReference type="PANTHER" id="PTHR37987:SF1">
    <property type="entry name" value="OXO-4-HYDROXY-4-CARBOXY-5-UREIDOIMIDAZOLINE DECARBOXYLASE DOMAIN-CONTAINING PROTEIN"/>
    <property type="match status" value="1"/>
</dbReference>
<name>F4RVB9_MELLP</name>
<feature type="domain" description="Oxo-4-hydroxy-4-carboxy-5-ureidoimidazoline decarboxylase" evidence="2">
    <location>
        <begin position="12"/>
        <end position="182"/>
    </location>
</feature>
<dbReference type="HOGENOM" id="CLU_092522_0_1_1"/>
<protein>
    <recommendedName>
        <fullName evidence="2">Oxo-4-hydroxy-4-carboxy-5-ureidoimidazoline decarboxylase domain-containing protein</fullName>
    </recommendedName>
</protein>
<dbReference type="RefSeq" id="XP_007413144.1">
    <property type="nucleotide sequence ID" value="XM_007413082.1"/>
</dbReference>
<sequence>LPPIEKVVGPEAEAKESRKALSLLFEVSESIDRCLIPLLQKIESPCHTYEDLILVCQQIVEEEFDLEDRVSFLGSHPRIGEVKGLSKISANEQQNHKPTDPKNCFDVALQRLNRVYEASYPGLRYVTFVNGRSREEIMHEMQHKLYGDGGLQDTLMIHERDDAWHIEVARGIKDVFKIAVSRLGVLQRK</sequence>
<gene>
    <name evidence="3" type="ORF">MELLADRAFT_37958</name>
</gene>
<organism evidence="4">
    <name type="scientific">Melampsora larici-populina (strain 98AG31 / pathotype 3-4-7)</name>
    <name type="common">Poplar leaf rust fungus</name>
    <dbReference type="NCBI Taxonomy" id="747676"/>
    <lineage>
        <taxon>Eukaryota</taxon>
        <taxon>Fungi</taxon>
        <taxon>Dikarya</taxon>
        <taxon>Basidiomycota</taxon>
        <taxon>Pucciniomycotina</taxon>
        <taxon>Pucciniomycetes</taxon>
        <taxon>Pucciniales</taxon>
        <taxon>Melampsoraceae</taxon>
        <taxon>Melampsora</taxon>
    </lineage>
</organism>